<dbReference type="InterPro" id="IPR053290">
    <property type="entry name" value="TSET_complex_member"/>
</dbReference>
<dbReference type="AlphaFoldDB" id="A0A1V9Z744"/>
<dbReference type="OrthoDB" id="71006at2759"/>
<dbReference type="InterPro" id="IPR015943">
    <property type="entry name" value="WD40/YVTN_repeat-like_dom_sf"/>
</dbReference>
<sequence length="1078" mass="116856">MEELGTLPAEATVVHKFGMEFHALLATDAAKKKSKLSGLAFHPVRPWAAAVEAKDFGVVWNYETKEVLKRFSLTTGEDAGATTEAAEMPMSPGAINLSKTFSPKLGGNKAKATSTLLFFDRDAIAHATGVAHGIECYEEYLVIFSQQYVVFCDINGKMATRLITPDELQRATPTAIEILPGGYLAIGCSDGKVRVWSPRVSKVCHTIDTGLPRDIAHLVLIPAAKDSGPAVPSTLFHSNGFHCFVATVNVEGKAIVWSLHHLDGDFQQSRASEFDTKQPTGLLEMKLLRQDGVLAAISKDGHVLFWDVSFLLSSRYVPLYQCSWRHQVALAPDKRSSEPERLRSVVFTGGFFAAPTAARPMQATLFIGSSKNNFVMVSSAQTFHLALSDLHSKGKPTTPDQDITLLRADSTKDVRNLHPRVPKAIKIIAIALCPRDTSLLGCATNHGLLMMKLHYFKPNVAMMVPSLPAVVLSTNTHLRTLPLLEKSKKELYALKYGAKDSVPLLRKHPAHDVVAIVSATGTNFEIASIVREASTAVQYQMVPLVVRAAASSITQVTYGPGQAVAWHAHKLRYAVLSVRHGNDAFTTDTHDTPQRRMTRSASAVLATESPRRKLGFFSKADEAPMASGPQLSYFYKTDVKALDGVTAVALFDIVNGVANVVVDGLSLRNPIVHLFSGPLLGVVYCVLPQEKPPTPLSPKTKAVDATAASMVAGGDDLAMVKFQLELYAWDHPVIPAKDGSPSLPAHLSKVGVTLPGPLLLEWDASGTYGVLVYPQKIAVLRLRDGALESLHRIGLARPVVSVLWVHQTLFAATEDDITCYFFCGSRHFSFLLASATAFNESANPLAVHPTELPVAQQHPGGVLALLGVVRERLYMTGAHHIYSIDLQNEVLQFCMYVAQGSPEKALALVPHISVDLTDYLATFLDAFGFGLLALPLPTVSLSLKASLCIKHSAVETLLELLPQLVALPDDSPDILGTSLLQRCVASLVRGGRAAACTAQSDALLQRRRLHDVMYVAVVTSDKQLLARALRAKEEWSLAALHTKGDATDLLEHWGHALAVSASKHAVTLRPPELSNLWQ</sequence>
<proteinExistence type="predicted"/>
<comment type="caution">
    <text evidence="1">The sequence shown here is derived from an EMBL/GenBank/DDBJ whole genome shotgun (WGS) entry which is preliminary data.</text>
</comment>
<dbReference type="STRING" id="1202772.A0A1V9Z744"/>
<organism evidence="1 2">
    <name type="scientific">Achlya hypogyna</name>
    <name type="common">Oomycete</name>
    <name type="synonym">Protoachlya hypogyna</name>
    <dbReference type="NCBI Taxonomy" id="1202772"/>
    <lineage>
        <taxon>Eukaryota</taxon>
        <taxon>Sar</taxon>
        <taxon>Stramenopiles</taxon>
        <taxon>Oomycota</taxon>
        <taxon>Saprolegniomycetes</taxon>
        <taxon>Saprolegniales</taxon>
        <taxon>Achlyaceae</taxon>
        <taxon>Achlya</taxon>
    </lineage>
</organism>
<dbReference type="PANTHER" id="PTHR45521:SF2">
    <property type="entry name" value="TRANSDUCIN_WD40 REPEAT-LIKE SUPERFAMILY PROTEIN"/>
    <property type="match status" value="1"/>
</dbReference>
<dbReference type="PANTHER" id="PTHR45521">
    <property type="entry name" value="TSET COMPLEX MEMBER TSTF"/>
    <property type="match status" value="1"/>
</dbReference>
<dbReference type="Gene3D" id="2.130.10.10">
    <property type="entry name" value="YVTN repeat-like/Quinoprotein amine dehydrogenase"/>
    <property type="match status" value="1"/>
</dbReference>
<dbReference type="SUPFAM" id="SSF50978">
    <property type="entry name" value="WD40 repeat-like"/>
    <property type="match status" value="1"/>
</dbReference>
<keyword evidence="2" id="KW-1185">Reference proteome</keyword>
<dbReference type="EMBL" id="JNBR01000396">
    <property type="protein sequence ID" value="OQR93761.1"/>
    <property type="molecule type" value="Genomic_DNA"/>
</dbReference>
<accession>A0A1V9Z744</accession>
<gene>
    <name evidence="1" type="ORF">ACHHYP_02276</name>
</gene>
<dbReference type="Proteomes" id="UP000243579">
    <property type="component" value="Unassembled WGS sequence"/>
</dbReference>
<evidence type="ECO:0000313" key="2">
    <source>
        <dbReference type="Proteomes" id="UP000243579"/>
    </source>
</evidence>
<protein>
    <submittedName>
        <fullName evidence="1">Uncharacterized protein</fullName>
    </submittedName>
</protein>
<dbReference type="InterPro" id="IPR036322">
    <property type="entry name" value="WD40_repeat_dom_sf"/>
</dbReference>
<name>A0A1V9Z744_ACHHY</name>
<reference evidence="1 2" key="1">
    <citation type="journal article" date="2014" name="Genome Biol. Evol.">
        <title>The secreted proteins of Achlya hypogyna and Thraustotheca clavata identify the ancestral oomycete secretome and reveal gene acquisitions by horizontal gene transfer.</title>
        <authorList>
            <person name="Misner I."/>
            <person name="Blouin N."/>
            <person name="Leonard G."/>
            <person name="Richards T.A."/>
            <person name="Lane C.E."/>
        </authorList>
    </citation>
    <scope>NUCLEOTIDE SEQUENCE [LARGE SCALE GENOMIC DNA]</scope>
    <source>
        <strain evidence="1 2">ATCC 48635</strain>
    </source>
</reference>
<evidence type="ECO:0000313" key="1">
    <source>
        <dbReference type="EMBL" id="OQR93761.1"/>
    </source>
</evidence>